<dbReference type="RefSeq" id="WP_014768969.1">
    <property type="nucleotide sequence ID" value="NC_018002.1"/>
</dbReference>
<evidence type="ECO:0000256" key="4">
    <source>
        <dbReference type="SAM" id="Coils"/>
    </source>
</evidence>
<name>I3XVW5_SULBS</name>
<evidence type="ECO:0000313" key="9">
    <source>
        <dbReference type="Proteomes" id="UP000006176"/>
    </source>
</evidence>
<evidence type="ECO:0000256" key="1">
    <source>
        <dbReference type="ARBA" id="ARBA00023224"/>
    </source>
</evidence>
<keyword evidence="4" id="KW-0175">Coiled coil</keyword>
<dbReference type="PATRIC" id="fig|760154.4.peg.784"/>
<dbReference type="PROSITE" id="PS50111">
    <property type="entry name" value="CHEMOTAXIS_TRANSDUC_2"/>
    <property type="match status" value="1"/>
</dbReference>
<dbReference type="eggNOG" id="COG0840">
    <property type="taxonomic scope" value="Bacteria"/>
</dbReference>
<dbReference type="InterPro" id="IPR004089">
    <property type="entry name" value="MCPsignal_dom"/>
</dbReference>
<evidence type="ECO:0000259" key="6">
    <source>
        <dbReference type="PROSITE" id="PS50111"/>
    </source>
</evidence>
<evidence type="ECO:0000259" key="7">
    <source>
        <dbReference type="PROSITE" id="PS50885"/>
    </source>
</evidence>
<organism evidence="8 9">
    <name type="scientific">Sulfurospirillum barnesii (strain ATCC 700032 / DSM 10660 / SES-3)</name>
    <dbReference type="NCBI Taxonomy" id="760154"/>
    <lineage>
        <taxon>Bacteria</taxon>
        <taxon>Pseudomonadati</taxon>
        <taxon>Campylobacterota</taxon>
        <taxon>Epsilonproteobacteria</taxon>
        <taxon>Campylobacterales</taxon>
        <taxon>Sulfurospirillaceae</taxon>
        <taxon>Sulfurospirillum</taxon>
    </lineage>
</organism>
<reference evidence="8 9" key="1">
    <citation type="submission" date="2012-06" db="EMBL/GenBank/DDBJ databases">
        <title>Complete sequence of Sulfurospirillum barnesii SES-3.</title>
        <authorList>
            <consortium name="US DOE Joint Genome Institute"/>
            <person name="Lucas S."/>
            <person name="Han J."/>
            <person name="Lapidus A."/>
            <person name="Cheng J.-F."/>
            <person name="Goodwin L."/>
            <person name="Pitluck S."/>
            <person name="Peters L."/>
            <person name="Ovchinnikova G."/>
            <person name="Lu M."/>
            <person name="Detter J.C."/>
            <person name="Han C."/>
            <person name="Tapia R."/>
            <person name="Land M."/>
            <person name="Hauser L."/>
            <person name="Kyrpides N."/>
            <person name="Ivanova N."/>
            <person name="Pagani I."/>
            <person name="Stolz J."/>
            <person name="Arkin A."/>
            <person name="Dehal P."/>
            <person name="Oremland R."/>
            <person name="Saltikov C."/>
            <person name="Basu P."/>
            <person name="Hollibaugh J."/>
            <person name="Newman D."/>
            <person name="Stolyar S."/>
            <person name="Hazen T."/>
            <person name="Woyke T."/>
        </authorList>
    </citation>
    <scope>NUCLEOTIDE SEQUENCE [LARGE SCALE GENOMIC DNA]</scope>
    <source>
        <strain evidence="9">ATCC 700032 / DSM 10660 / SES-3</strain>
    </source>
</reference>
<feature type="coiled-coil region" evidence="4">
    <location>
        <begin position="467"/>
        <end position="494"/>
    </location>
</feature>
<dbReference type="KEGG" id="sba:Sulba_0785"/>
<sequence>MFQSSLRAKIMAATLFTVSITSFLFMVFIYTAQKNLYISHVNEKLKVAAQAAALYLGNDFVDRYDTTKPLEPKEHETLVKQLSAYAHENGVEYIYLMVKEGNKIYTLVSSASVEELKKNAYDPFYKEYEASEGIQNGFKENNRFYEDTTDAYGNFRSYVQINRSVGGKLYMVGADVKTDAIRADLNALLLQSIFIFLGVFFVAGVIAWWISARISERLSTLTLQVVTLSQTLDLTTAFKHIGNDEIARLSEALKNFLSTIRTVIFQAVDVSKENVALSFETVQDANAVMVKVVNSKALVQQNLAFMGDIGNQLNTMSQSTHEVVTSLKKADEELEMTKESIHSVAENAKESAANGEAISQNLHALEKDATQIRSILGIIGDIADQTNLLALNAAIEAARAGENGRGFAVVADEVRKLAEKTQSSLTEIRATTEVIVQSIGDIADKTIASSKGIITLAQTSESSEVLIEKASEAMRQAIEAMNEAQLGYRALQKNGTSASEKMSHMDKDAQSNLETMQRMEEKITRLSSLSNALGEKLSVCKSS</sequence>
<evidence type="ECO:0000256" key="3">
    <source>
        <dbReference type="PROSITE-ProRule" id="PRU00284"/>
    </source>
</evidence>
<dbReference type="EMBL" id="CP003333">
    <property type="protein sequence ID" value="AFL68089.1"/>
    <property type="molecule type" value="Genomic_DNA"/>
</dbReference>
<dbReference type="GO" id="GO:0016020">
    <property type="term" value="C:membrane"/>
    <property type="evidence" value="ECO:0007669"/>
    <property type="project" value="InterPro"/>
</dbReference>
<dbReference type="Gene3D" id="1.10.287.950">
    <property type="entry name" value="Methyl-accepting chemotaxis protein"/>
    <property type="match status" value="1"/>
</dbReference>
<comment type="similarity">
    <text evidence="2">Belongs to the methyl-accepting chemotaxis (MCP) protein family.</text>
</comment>
<keyword evidence="5" id="KW-0812">Transmembrane</keyword>
<feature type="transmembrane region" description="Helical" evidence="5">
    <location>
        <begin position="187"/>
        <end position="210"/>
    </location>
</feature>
<dbReference type="SMART" id="SM00283">
    <property type="entry name" value="MA"/>
    <property type="match status" value="1"/>
</dbReference>
<evidence type="ECO:0000313" key="8">
    <source>
        <dbReference type="EMBL" id="AFL68089.1"/>
    </source>
</evidence>
<dbReference type="PROSITE" id="PS50885">
    <property type="entry name" value="HAMP"/>
    <property type="match status" value="1"/>
</dbReference>
<evidence type="ECO:0000256" key="5">
    <source>
        <dbReference type="SAM" id="Phobius"/>
    </source>
</evidence>
<feature type="transmembrane region" description="Helical" evidence="5">
    <location>
        <begin position="12"/>
        <end position="32"/>
    </location>
</feature>
<dbReference type="InterPro" id="IPR003660">
    <property type="entry name" value="HAMP_dom"/>
</dbReference>
<dbReference type="Proteomes" id="UP000006176">
    <property type="component" value="Chromosome"/>
</dbReference>
<feature type="domain" description="HAMP" evidence="7">
    <location>
        <begin position="212"/>
        <end position="265"/>
    </location>
</feature>
<dbReference type="OrthoDB" id="8576332at2"/>
<dbReference type="Pfam" id="PF00015">
    <property type="entry name" value="MCPsignal"/>
    <property type="match status" value="1"/>
</dbReference>
<keyword evidence="1 3" id="KW-0807">Transducer</keyword>
<evidence type="ECO:0000256" key="2">
    <source>
        <dbReference type="ARBA" id="ARBA00029447"/>
    </source>
</evidence>
<accession>I3XVW5</accession>
<dbReference type="SUPFAM" id="SSF58104">
    <property type="entry name" value="Methyl-accepting chemotaxis protein (MCP) signaling domain"/>
    <property type="match status" value="1"/>
</dbReference>
<dbReference type="GO" id="GO:0007165">
    <property type="term" value="P:signal transduction"/>
    <property type="evidence" value="ECO:0007669"/>
    <property type="project" value="UniProtKB-KW"/>
</dbReference>
<dbReference type="PANTHER" id="PTHR32089:SF112">
    <property type="entry name" value="LYSOZYME-LIKE PROTEIN-RELATED"/>
    <property type="match status" value="1"/>
</dbReference>
<dbReference type="PANTHER" id="PTHR32089">
    <property type="entry name" value="METHYL-ACCEPTING CHEMOTAXIS PROTEIN MCPB"/>
    <property type="match status" value="1"/>
</dbReference>
<dbReference type="STRING" id="760154.Sulba_0785"/>
<keyword evidence="5" id="KW-1133">Transmembrane helix</keyword>
<gene>
    <name evidence="8" type="ordered locus">Sulba_0785</name>
</gene>
<keyword evidence="9" id="KW-1185">Reference proteome</keyword>
<dbReference type="Gene3D" id="6.10.340.10">
    <property type="match status" value="1"/>
</dbReference>
<feature type="domain" description="Methyl-accepting transducer" evidence="6">
    <location>
        <begin position="299"/>
        <end position="517"/>
    </location>
</feature>
<protein>
    <submittedName>
        <fullName evidence="8">Methyl-accepting chemotaxis protein</fullName>
    </submittedName>
</protein>
<proteinExistence type="inferred from homology"/>
<dbReference type="AlphaFoldDB" id="I3XVW5"/>
<dbReference type="HOGENOM" id="CLU_000445_107_27_7"/>
<keyword evidence="5" id="KW-0472">Membrane</keyword>